<evidence type="ECO:0000313" key="4">
    <source>
        <dbReference type="Proteomes" id="UP000245461"/>
    </source>
</evidence>
<dbReference type="EMBL" id="QGLE01000001">
    <property type="protein sequence ID" value="PWR25855.1"/>
    <property type="molecule type" value="Genomic_DNA"/>
</dbReference>
<evidence type="ECO:0000313" key="3">
    <source>
        <dbReference type="EMBL" id="PWR25855.1"/>
    </source>
</evidence>
<comment type="similarity">
    <text evidence="1">Belongs to the amidase family.</text>
</comment>
<keyword evidence="4" id="KW-1185">Reference proteome</keyword>
<dbReference type="Proteomes" id="UP000245461">
    <property type="component" value="Unassembled WGS sequence"/>
</dbReference>
<dbReference type="Pfam" id="PF01425">
    <property type="entry name" value="Amidase"/>
    <property type="match status" value="1"/>
</dbReference>
<dbReference type="InterPro" id="IPR036928">
    <property type="entry name" value="AS_sf"/>
</dbReference>
<dbReference type="AlphaFoldDB" id="A0A317EKY1"/>
<dbReference type="PANTHER" id="PTHR11895">
    <property type="entry name" value="TRANSAMIDASE"/>
    <property type="match status" value="1"/>
</dbReference>
<dbReference type="InterPro" id="IPR023631">
    <property type="entry name" value="Amidase_dom"/>
</dbReference>
<dbReference type="InterPro" id="IPR020556">
    <property type="entry name" value="Amidase_CS"/>
</dbReference>
<dbReference type="GO" id="GO:0003824">
    <property type="term" value="F:catalytic activity"/>
    <property type="evidence" value="ECO:0007669"/>
    <property type="project" value="InterPro"/>
</dbReference>
<gene>
    <name evidence="3" type="ORF">DKG74_02575</name>
</gene>
<dbReference type="PROSITE" id="PS00571">
    <property type="entry name" value="AMIDASES"/>
    <property type="match status" value="1"/>
</dbReference>
<reference evidence="3 4" key="1">
    <citation type="submission" date="2018-05" db="EMBL/GenBank/DDBJ databases">
        <title>Zavarzinia sp. HR-AS.</title>
        <authorList>
            <person name="Lee Y."/>
            <person name="Jeon C.O."/>
        </authorList>
    </citation>
    <scope>NUCLEOTIDE SEQUENCE [LARGE SCALE GENOMIC DNA]</scope>
    <source>
        <strain evidence="3 4">HR-AS</strain>
    </source>
</reference>
<dbReference type="Gene3D" id="3.90.1300.10">
    <property type="entry name" value="Amidase signature (AS) domain"/>
    <property type="match status" value="1"/>
</dbReference>
<dbReference type="OrthoDB" id="9811471at2"/>
<dbReference type="PANTHER" id="PTHR11895:SF7">
    <property type="entry name" value="GLUTAMYL-TRNA(GLN) AMIDOTRANSFERASE SUBUNIT A, MITOCHONDRIAL"/>
    <property type="match status" value="1"/>
</dbReference>
<name>A0A317EKY1_9PROT</name>
<dbReference type="SUPFAM" id="SSF75304">
    <property type="entry name" value="Amidase signature (AS) enzymes"/>
    <property type="match status" value="1"/>
</dbReference>
<organism evidence="3 4">
    <name type="scientific">Zavarzinia aquatilis</name>
    <dbReference type="NCBI Taxonomy" id="2211142"/>
    <lineage>
        <taxon>Bacteria</taxon>
        <taxon>Pseudomonadati</taxon>
        <taxon>Pseudomonadota</taxon>
        <taxon>Alphaproteobacteria</taxon>
        <taxon>Rhodospirillales</taxon>
        <taxon>Zavarziniaceae</taxon>
        <taxon>Zavarzinia</taxon>
    </lineage>
</organism>
<accession>A0A317EKY1</accession>
<comment type="caution">
    <text evidence="3">The sequence shown here is derived from an EMBL/GenBank/DDBJ whole genome shotgun (WGS) entry which is preliminary data.</text>
</comment>
<protein>
    <submittedName>
        <fullName evidence="3">Amidase</fullName>
    </submittedName>
</protein>
<sequence length="475" mass="49797">MQVSEYLAQDGIGLGQLVNKGEVKPTELLEIAIGLIEKHNPALNGVVQKAYDMARKAAGDGLPKGPFAGVPFLLKDINALCVGLSTRQASRLFADVADDHDSELTTRYKKAGFNILAKTNAPEFGILPTTESLFYGPARNPWNTDHSTGGSSGGSAAMVASGCVPLAHANDGGGSIRIPASACGLVGLKPTRARNPLGPDLGDALGGLVCDHVVSRSMRDTAYALDATAGPDIGDPYWAPPPARPFAEALEGVKRPLRIAVARTDFMGNPLHPECVAAIDKTAKTLEGMGHHLDEGMPAAPADMVTHAFMTLWTAGMAALAQGAALMGGKMAGPDTLEPMTLALVEAASKTTAADYVIAQVMLQRISRFIAQFFEGIDVLLTTTLTRPPEKIGFFDVTSPDYVGTLTKAGDYVNTPVFNFTGQPAISLPLHQSADGLPVGVQIVGRFGAEDTLIGLGADLERALPWAGRKPPIWG</sequence>
<dbReference type="InterPro" id="IPR000120">
    <property type="entry name" value="Amidase"/>
</dbReference>
<evidence type="ECO:0000256" key="1">
    <source>
        <dbReference type="ARBA" id="ARBA00009199"/>
    </source>
</evidence>
<dbReference type="RefSeq" id="WP_109902257.1">
    <property type="nucleotide sequence ID" value="NZ_QGLE01000001.1"/>
</dbReference>
<proteinExistence type="inferred from homology"/>
<evidence type="ECO:0000259" key="2">
    <source>
        <dbReference type="Pfam" id="PF01425"/>
    </source>
</evidence>
<feature type="domain" description="Amidase" evidence="2">
    <location>
        <begin position="28"/>
        <end position="453"/>
    </location>
</feature>